<comment type="similarity">
    <text evidence="2">Belongs to the flagella basal body rod proteins family.</text>
</comment>
<evidence type="ECO:0000256" key="2">
    <source>
        <dbReference type="ARBA" id="ARBA00009677"/>
    </source>
</evidence>
<proteinExistence type="inferred from homology"/>
<sequence length="134" mass="14991">MGDIYKIREFGYMQKSLDGLMERQNAVASNITNVSTPGYKAKRVEFEKQLSVSMGQGIGMTQTDKNHLPNGSKGVYGMKPHYKVTLTGAREDGNTVDLDKEMAINGENNIRYQMITQIFSEHLQEVLSAIKGEK</sequence>
<keyword evidence="5" id="KW-0966">Cell projection</keyword>
<dbReference type="PIRSF" id="PIRSF002889">
    <property type="entry name" value="Rod_FlgB"/>
    <property type="match status" value="1"/>
</dbReference>
<evidence type="ECO:0000256" key="1">
    <source>
        <dbReference type="ARBA" id="ARBA00004117"/>
    </source>
</evidence>
<evidence type="ECO:0000313" key="5">
    <source>
        <dbReference type="EMBL" id="VAX20720.1"/>
    </source>
</evidence>
<evidence type="ECO:0000256" key="3">
    <source>
        <dbReference type="ARBA" id="ARBA00023143"/>
    </source>
</evidence>
<evidence type="ECO:0000259" key="4">
    <source>
        <dbReference type="Pfam" id="PF00460"/>
    </source>
</evidence>
<dbReference type="NCBIfam" id="TIGR01396">
    <property type="entry name" value="FlgB"/>
    <property type="match status" value="1"/>
</dbReference>
<dbReference type="InterPro" id="IPR006300">
    <property type="entry name" value="FlgB"/>
</dbReference>
<organism evidence="5">
    <name type="scientific">hydrothermal vent metagenome</name>
    <dbReference type="NCBI Taxonomy" id="652676"/>
    <lineage>
        <taxon>unclassified sequences</taxon>
        <taxon>metagenomes</taxon>
        <taxon>ecological metagenomes</taxon>
    </lineage>
</organism>
<keyword evidence="5" id="KW-0282">Flagellum</keyword>
<accession>A0A3B1CDD2</accession>
<dbReference type="AlphaFoldDB" id="A0A3B1CDD2"/>
<dbReference type="EMBL" id="UOGA01000184">
    <property type="protein sequence ID" value="VAX20720.1"/>
    <property type="molecule type" value="Genomic_DNA"/>
</dbReference>
<dbReference type="GO" id="GO:0030694">
    <property type="term" value="C:bacterial-type flagellum basal body, rod"/>
    <property type="evidence" value="ECO:0007669"/>
    <property type="project" value="InterPro"/>
</dbReference>
<comment type="subcellular location">
    <subcellularLocation>
        <location evidence="1">Bacterial flagellum basal body</location>
    </subcellularLocation>
</comment>
<dbReference type="InterPro" id="IPR001444">
    <property type="entry name" value="Flag_bb_rod_N"/>
</dbReference>
<gene>
    <name evidence="5" type="ORF">MNBD_NITROSPINAE04-1547</name>
</gene>
<keyword evidence="3" id="KW-0975">Bacterial flagellum</keyword>
<protein>
    <submittedName>
        <fullName evidence="5">Flagellar basal-body rod protein FlgB</fullName>
    </submittedName>
</protein>
<dbReference type="Pfam" id="PF00460">
    <property type="entry name" value="Flg_bb_rod"/>
    <property type="match status" value="1"/>
</dbReference>
<reference evidence="5" key="1">
    <citation type="submission" date="2018-06" db="EMBL/GenBank/DDBJ databases">
        <authorList>
            <person name="Zhirakovskaya E."/>
        </authorList>
    </citation>
    <scope>NUCLEOTIDE SEQUENCE</scope>
</reference>
<name>A0A3B1CDD2_9ZZZZ</name>
<feature type="domain" description="Flagellar basal body rod protein N-terminal" evidence="4">
    <location>
        <begin position="23"/>
        <end position="40"/>
    </location>
</feature>
<keyword evidence="5" id="KW-0969">Cilium</keyword>
<dbReference type="GO" id="GO:0071973">
    <property type="term" value="P:bacterial-type flagellum-dependent cell motility"/>
    <property type="evidence" value="ECO:0007669"/>
    <property type="project" value="InterPro"/>
</dbReference>